<keyword evidence="1" id="KW-0812">Transmembrane</keyword>
<name>A0A1H7WTP5_OLID1</name>
<accession>A0A1H7WTP5</accession>
<keyword evidence="1" id="KW-1133">Transmembrane helix</keyword>
<evidence type="ECO:0000313" key="3">
    <source>
        <dbReference type="Proteomes" id="UP000199421"/>
    </source>
</evidence>
<organism evidence="2 3">
    <name type="scientific">Olivibacter domesticus</name>
    <name type="common">Pseudosphingobacterium domesticum</name>
    <dbReference type="NCBI Taxonomy" id="407022"/>
    <lineage>
        <taxon>Bacteria</taxon>
        <taxon>Pseudomonadati</taxon>
        <taxon>Bacteroidota</taxon>
        <taxon>Sphingobacteriia</taxon>
        <taxon>Sphingobacteriales</taxon>
        <taxon>Sphingobacteriaceae</taxon>
        <taxon>Olivibacter</taxon>
    </lineage>
</organism>
<gene>
    <name evidence="2" type="ORF">SAMN05661044_04673</name>
</gene>
<proteinExistence type="predicted"/>
<reference evidence="3" key="1">
    <citation type="submission" date="2016-10" db="EMBL/GenBank/DDBJ databases">
        <authorList>
            <person name="Varghese N."/>
            <person name="Submissions S."/>
        </authorList>
    </citation>
    <scope>NUCLEOTIDE SEQUENCE [LARGE SCALE GENOMIC DNA]</scope>
    <source>
        <strain evidence="3">DSM 18733</strain>
    </source>
</reference>
<keyword evidence="3" id="KW-1185">Reference proteome</keyword>
<dbReference type="AlphaFoldDB" id="A0A1H7WTP5"/>
<feature type="transmembrane region" description="Helical" evidence="1">
    <location>
        <begin position="130"/>
        <end position="151"/>
    </location>
</feature>
<feature type="transmembrane region" description="Helical" evidence="1">
    <location>
        <begin position="74"/>
        <end position="93"/>
    </location>
</feature>
<dbReference type="EMBL" id="FOAF01000009">
    <property type="protein sequence ID" value="SEM24873.1"/>
    <property type="molecule type" value="Genomic_DNA"/>
</dbReference>
<evidence type="ECO:0000256" key="1">
    <source>
        <dbReference type="SAM" id="Phobius"/>
    </source>
</evidence>
<keyword evidence="1" id="KW-0472">Membrane</keyword>
<protein>
    <submittedName>
        <fullName evidence="2">Uncharacterized protein</fullName>
    </submittedName>
</protein>
<evidence type="ECO:0000313" key="2">
    <source>
        <dbReference type="EMBL" id="SEM24873.1"/>
    </source>
</evidence>
<dbReference type="Proteomes" id="UP000199421">
    <property type="component" value="Unassembled WGS sequence"/>
</dbReference>
<dbReference type="STRING" id="407022.SAMN05661044_04673"/>
<feature type="transmembrane region" description="Helical" evidence="1">
    <location>
        <begin position="44"/>
        <end position="62"/>
    </location>
</feature>
<sequence>MYLLSRLMNGLFPPKKVERADATILEKKGFFNCIKSIENGSNKITTWALSVVGGTFIIILTSDYLKPEKFEFKLVYLLFIVGWILMGVSIYCAKEITGSTIASELYSDNLESLKEIFKRCNNLYSKQIRYFNLGLLMFGIWLVLFLIWWIFNGYDKL</sequence>